<evidence type="ECO:0000256" key="5">
    <source>
        <dbReference type="ARBA" id="ARBA00022617"/>
    </source>
</evidence>
<dbReference type="PRINTS" id="PR00385">
    <property type="entry name" value="P450"/>
</dbReference>
<sequence>MILDPELVMRVCVQDFTHFHDRGIKTDEKANPLDSNLFMMAGPRWRTLRNKMSPAFTSGKLKWMFEQIETCGQELVEAMKVETVDEDVEVTDLMARFSTDVIASCAFGLEPECIKNPDSKLRQMGRQIFKPQLVQVVRAALRSAWPSLFLRLNIRSGAAEAGKFLTSIIQQSFRHRESTGAKRNDFVQLLLELKEKGELRVDTKDYQEFTDGLLSAQALVFFVAGFETTATSISMTLYLLAKNADCQEKARQEVRRVKQQHAGRITYDAVKKMVYLDACFLEASRIHTPVQRLMRECTKDCILDGVLIKKGVQVFIPVPSLHLDPEYHPRPHQFDPERFTEGRSPPPGTYLPFGEGPRICIGKRFAKIESILVLAMILDEFAVLPSGKMREPMRMDPKVIVNKPKDGVWLRFKKL</sequence>
<dbReference type="Proteomes" id="UP001558652">
    <property type="component" value="Unassembled WGS sequence"/>
</dbReference>
<dbReference type="GO" id="GO:0004497">
    <property type="term" value="F:monooxygenase activity"/>
    <property type="evidence" value="ECO:0007669"/>
    <property type="project" value="UniProtKB-KW"/>
</dbReference>
<dbReference type="InterPro" id="IPR050476">
    <property type="entry name" value="Insect_CytP450_Detox"/>
</dbReference>
<evidence type="ECO:0000256" key="7">
    <source>
        <dbReference type="ARBA" id="ARBA00022824"/>
    </source>
</evidence>
<dbReference type="GO" id="GO:0046872">
    <property type="term" value="F:metal ion binding"/>
    <property type="evidence" value="ECO:0007669"/>
    <property type="project" value="UniProtKB-KW"/>
</dbReference>
<proteinExistence type="inferred from homology"/>
<evidence type="ECO:0000256" key="10">
    <source>
        <dbReference type="ARBA" id="ARBA00023004"/>
    </source>
</evidence>
<evidence type="ECO:0000256" key="1">
    <source>
        <dbReference type="ARBA" id="ARBA00001971"/>
    </source>
</evidence>
<dbReference type="PANTHER" id="PTHR24292:SF54">
    <property type="entry name" value="CYP9F3-RELATED"/>
    <property type="match status" value="1"/>
</dbReference>
<dbReference type="Pfam" id="PF00067">
    <property type="entry name" value="p450"/>
    <property type="match status" value="1"/>
</dbReference>
<evidence type="ECO:0000256" key="9">
    <source>
        <dbReference type="ARBA" id="ARBA00023002"/>
    </source>
</evidence>
<dbReference type="CDD" id="cd11056">
    <property type="entry name" value="CYP6-like"/>
    <property type="match status" value="1"/>
</dbReference>
<protein>
    <recommendedName>
        <fullName evidence="17">Cytochrome P450</fullName>
    </recommendedName>
</protein>
<keyword evidence="16" id="KW-1185">Reference proteome</keyword>
<keyword evidence="5 13" id="KW-0349">Heme</keyword>
<evidence type="ECO:0000256" key="14">
    <source>
        <dbReference type="RuleBase" id="RU000461"/>
    </source>
</evidence>
<evidence type="ECO:0000256" key="2">
    <source>
        <dbReference type="ARBA" id="ARBA00004174"/>
    </source>
</evidence>
<evidence type="ECO:0008006" key="17">
    <source>
        <dbReference type="Google" id="ProtNLM"/>
    </source>
</evidence>
<dbReference type="PROSITE" id="PS00086">
    <property type="entry name" value="CYTOCHROME_P450"/>
    <property type="match status" value="1"/>
</dbReference>
<keyword evidence="7" id="KW-0256">Endoplasmic reticulum</keyword>
<comment type="cofactor">
    <cofactor evidence="1 13">
        <name>heme</name>
        <dbReference type="ChEBI" id="CHEBI:30413"/>
    </cofactor>
</comment>
<keyword evidence="11 14" id="KW-0503">Monooxygenase</keyword>
<evidence type="ECO:0000256" key="3">
    <source>
        <dbReference type="ARBA" id="ARBA00004406"/>
    </source>
</evidence>
<comment type="similarity">
    <text evidence="4 14">Belongs to the cytochrome P450 family.</text>
</comment>
<name>A0ABD0YN61_9HEMI</name>
<reference evidence="15 16" key="1">
    <citation type="submission" date="2024-07" db="EMBL/GenBank/DDBJ databases">
        <title>Chromosome-level genome assembly of the water stick insect Ranatra chinensis (Heteroptera: Nepidae).</title>
        <authorList>
            <person name="Liu X."/>
        </authorList>
    </citation>
    <scope>NUCLEOTIDE SEQUENCE [LARGE SCALE GENOMIC DNA]</scope>
    <source>
        <strain evidence="15">Cailab_2021Rc</strain>
        <tissue evidence="15">Muscle</tissue>
    </source>
</reference>
<accession>A0ABD0YN61</accession>
<dbReference type="Gene3D" id="1.10.630.10">
    <property type="entry name" value="Cytochrome P450"/>
    <property type="match status" value="1"/>
</dbReference>
<evidence type="ECO:0000256" key="11">
    <source>
        <dbReference type="ARBA" id="ARBA00023033"/>
    </source>
</evidence>
<dbReference type="InterPro" id="IPR002401">
    <property type="entry name" value="Cyt_P450_E_grp-I"/>
</dbReference>
<comment type="subcellular location">
    <subcellularLocation>
        <location evidence="3">Endoplasmic reticulum membrane</location>
        <topology evidence="3">Peripheral membrane protein</topology>
    </subcellularLocation>
    <subcellularLocation>
        <location evidence="2">Microsome membrane</location>
        <topology evidence="2">Peripheral membrane protein</topology>
    </subcellularLocation>
</comment>
<evidence type="ECO:0000256" key="12">
    <source>
        <dbReference type="ARBA" id="ARBA00023136"/>
    </source>
</evidence>
<evidence type="ECO:0000313" key="15">
    <source>
        <dbReference type="EMBL" id="KAL1116660.1"/>
    </source>
</evidence>
<dbReference type="InterPro" id="IPR036396">
    <property type="entry name" value="Cyt_P450_sf"/>
</dbReference>
<evidence type="ECO:0000256" key="4">
    <source>
        <dbReference type="ARBA" id="ARBA00010617"/>
    </source>
</evidence>
<keyword evidence="6 13" id="KW-0479">Metal-binding</keyword>
<dbReference type="FunFam" id="1.10.630.10:FF:000042">
    <property type="entry name" value="Cytochrome P450"/>
    <property type="match status" value="1"/>
</dbReference>
<gene>
    <name evidence="15" type="ORF">AAG570_005132</name>
</gene>
<dbReference type="EMBL" id="JBFDAA010000017">
    <property type="protein sequence ID" value="KAL1116660.1"/>
    <property type="molecule type" value="Genomic_DNA"/>
</dbReference>
<evidence type="ECO:0000256" key="6">
    <source>
        <dbReference type="ARBA" id="ARBA00022723"/>
    </source>
</evidence>
<organism evidence="15 16">
    <name type="scientific">Ranatra chinensis</name>
    <dbReference type="NCBI Taxonomy" id="642074"/>
    <lineage>
        <taxon>Eukaryota</taxon>
        <taxon>Metazoa</taxon>
        <taxon>Ecdysozoa</taxon>
        <taxon>Arthropoda</taxon>
        <taxon>Hexapoda</taxon>
        <taxon>Insecta</taxon>
        <taxon>Pterygota</taxon>
        <taxon>Neoptera</taxon>
        <taxon>Paraneoptera</taxon>
        <taxon>Hemiptera</taxon>
        <taxon>Heteroptera</taxon>
        <taxon>Panheteroptera</taxon>
        <taxon>Nepomorpha</taxon>
        <taxon>Nepidae</taxon>
        <taxon>Ranatrinae</taxon>
        <taxon>Ranatra</taxon>
    </lineage>
</organism>
<dbReference type="PRINTS" id="PR00463">
    <property type="entry name" value="EP450I"/>
</dbReference>
<dbReference type="AlphaFoldDB" id="A0ABD0YN61"/>
<keyword evidence="9 14" id="KW-0560">Oxidoreductase</keyword>
<dbReference type="InterPro" id="IPR017972">
    <property type="entry name" value="Cyt_P450_CS"/>
</dbReference>
<dbReference type="PANTHER" id="PTHR24292">
    <property type="entry name" value="CYTOCHROME P450"/>
    <property type="match status" value="1"/>
</dbReference>
<evidence type="ECO:0000256" key="13">
    <source>
        <dbReference type="PIRSR" id="PIRSR602401-1"/>
    </source>
</evidence>
<dbReference type="InterPro" id="IPR001128">
    <property type="entry name" value="Cyt_P450"/>
</dbReference>
<feature type="binding site" description="axial binding residue" evidence="13">
    <location>
        <position position="360"/>
    </location>
    <ligand>
        <name>heme</name>
        <dbReference type="ChEBI" id="CHEBI:30413"/>
    </ligand>
    <ligandPart>
        <name>Fe</name>
        <dbReference type="ChEBI" id="CHEBI:18248"/>
    </ligandPart>
</feature>
<dbReference type="GO" id="GO:0005789">
    <property type="term" value="C:endoplasmic reticulum membrane"/>
    <property type="evidence" value="ECO:0007669"/>
    <property type="project" value="UniProtKB-SubCell"/>
</dbReference>
<keyword evidence="12" id="KW-0472">Membrane</keyword>
<comment type="caution">
    <text evidence="15">The sequence shown here is derived from an EMBL/GenBank/DDBJ whole genome shotgun (WGS) entry which is preliminary data.</text>
</comment>
<keyword evidence="8" id="KW-0492">Microsome</keyword>
<evidence type="ECO:0000313" key="16">
    <source>
        <dbReference type="Proteomes" id="UP001558652"/>
    </source>
</evidence>
<dbReference type="SUPFAM" id="SSF48264">
    <property type="entry name" value="Cytochrome P450"/>
    <property type="match status" value="1"/>
</dbReference>
<keyword evidence="10 13" id="KW-0408">Iron</keyword>
<evidence type="ECO:0000256" key="8">
    <source>
        <dbReference type="ARBA" id="ARBA00022848"/>
    </source>
</evidence>